<dbReference type="EMBL" id="BRYB01001660">
    <property type="protein sequence ID" value="GMI30526.1"/>
    <property type="molecule type" value="Genomic_DNA"/>
</dbReference>
<proteinExistence type="predicted"/>
<feature type="transmembrane region" description="Helical" evidence="1">
    <location>
        <begin position="768"/>
        <end position="784"/>
    </location>
</feature>
<protein>
    <recommendedName>
        <fullName evidence="4">G protein-coupled receptor</fullName>
    </recommendedName>
</protein>
<feature type="transmembrane region" description="Helical" evidence="1">
    <location>
        <begin position="710"/>
        <end position="730"/>
    </location>
</feature>
<feature type="transmembrane region" description="Helical" evidence="1">
    <location>
        <begin position="16"/>
        <end position="38"/>
    </location>
</feature>
<keyword evidence="1" id="KW-1133">Transmembrane helix</keyword>
<feature type="transmembrane region" description="Helical" evidence="1">
    <location>
        <begin position="805"/>
        <end position="829"/>
    </location>
</feature>
<feature type="transmembrane region" description="Helical" evidence="1">
    <location>
        <begin position="121"/>
        <end position="140"/>
    </location>
</feature>
<name>A0ABQ6MPY6_9STRA</name>
<accession>A0ABQ6MPY6</accession>
<organism evidence="2 3">
    <name type="scientific">Tetraparma gracilis</name>
    <dbReference type="NCBI Taxonomy" id="2962635"/>
    <lineage>
        <taxon>Eukaryota</taxon>
        <taxon>Sar</taxon>
        <taxon>Stramenopiles</taxon>
        <taxon>Ochrophyta</taxon>
        <taxon>Bolidophyceae</taxon>
        <taxon>Parmales</taxon>
        <taxon>Triparmaceae</taxon>
        <taxon>Tetraparma</taxon>
    </lineage>
</organism>
<feature type="transmembrane region" description="Helical" evidence="1">
    <location>
        <begin position="82"/>
        <end position="101"/>
    </location>
</feature>
<feature type="transmembrane region" description="Helical" evidence="1">
    <location>
        <begin position="615"/>
        <end position="635"/>
    </location>
</feature>
<feature type="transmembrane region" description="Helical" evidence="1">
    <location>
        <begin position="362"/>
        <end position="390"/>
    </location>
</feature>
<evidence type="ECO:0008006" key="4">
    <source>
        <dbReference type="Google" id="ProtNLM"/>
    </source>
</evidence>
<reference evidence="2 3" key="1">
    <citation type="journal article" date="2023" name="Commun. Biol.">
        <title>Genome analysis of Parmales, the sister group of diatoms, reveals the evolutionary specialization of diatoms from phago-mixotrophs to photoautotrophs.</title>
        <authorList>
            <person name="Ban H."/>
            <person name="Sato S."/>
            <person name="Yoshikawa S."/>
            <person name="Yamada K."/>
            <person name="Nakamura Y."/>
            <person name="Ichinomiya M."/>
            <person name="Sato N."/>
            <person name="Blanc-Mathieu R."/>
            <person name="Endo H."/>
            <person name="Kuwata A."/>
            <person name="Ogata H."/>
        </authorList>
    </citation>
    <scope>NUCLEOTIDE SEQUENCE [LARGE SCALE GENOMIC DNA]</scope>
</reference>
<feature type="transmembrane region" description="Helical" evidence="1">
    <location>
        <begin position="160"/>
        <end position="181"/>
    </location>
</feature>
<feature type="transmembrane region" description="Helical" evidence="1">
    <location>
        <begin position="294"/>
        <end position="314"/>
    </location>
</feature>
<feature type="transmembrane region" description="Helical" evidence="1">
    <location>
        <begin position="502"/>
        <end position="521"/>
    </location>
</feature>
<feature type="transmembrane region" description="Helical" evidence="1">
    <location>
        <begin position="586"/>
        <end position="603"/>
    </location>
</feature>
<dbReference type="Proteomes" id="UP001165060">
    <property type="component" value="Unassembled WGS sequence"/>
</dbReference>
<keyword evidence="3" id="KW-1185">Reference proteome</keyword>
<feature type="transmembrane region" description="Helical" evidence="1">
    <location>
        <begin position="457"/>
        <end position="475"/>
    </location>
</feature>
<evidence type="ECO:0000313" key="2">
    <source>
        <dbReference type="EMBL" id="GMI30526.1"/>
    </source>
</evidence>
<keyword evidence="1" id="KW-0472">Membrane</keyword>
<sequence length="852" mass="94141">MVDLGSETVLNSGLSYVYAVILFLVVSSHPAITIYAFAGNHESEHREYLLNFVDVVLRPIQLCCHGLSVTMRPKDNTRWFSLLRYAQFFGYGIVPEIVGVLNLHRGYVAQVLISWGGNEVAMVVLEKLFFALFVWLPLYVHQEQVRVLVGRLPPLSLDYFLTNTLLISGFSELLPIVFLTFESIRCMTRNGSGSEALGICFKTTHVQVFLGLWLAVASWLSILVSAIPTSVMRKLSPRGLFDLTWRNIAEFDFSKTQAALLLLVQLVLASGVFMLANLESDNATRESTGLEKTILTGVGIAGSTAFIFVCGWFLQVCIRALRMPVDESWGAEEEKEMVEAGGVSSGGSSGSDRKSSGSGEGYVVGVSMLYTAAAILFTMASPSLCLMYAITSNYAYITATRIVQPLMYMAYILAFIGQPRRDERWFRVGLDIHFVLYAVVAELFAAVGDIRSRHQNYMITLSVAACRLTLCVFMYTRYSRAVRKSVASLADDLLHDFLRSDVFALGVSITPAIVYLAFVSIKCVSTSTRFDGTCEQTSVCQLFLSSYILAGTMMRIVYRSIAAHSRHPLSTAQIASFSKLQTRNKVQVVLILVTALCALYLFAHLEGGHDDPELLYSVALLGVATLLVACIWEAASLTRSAKKRRQTELSTRGLGTAQSTASFGSSWSMGDVGGERVSQMHSVYIRSAFVINCASSCLLATYAVTRDLRWVIFGRLVVAIQGTIFVAAHVMAPNNESRSYKIFRACHFSVFAIIPELLGAIGDLRREKWAGAGVCIFRIFFIWAPSYRAGEALRRALQELDSKALTVYFCDVLLPGCLFTLGPVIFFTFEAVKCIQDTRVIEMCYTCSIAQI</sequence>
<keyword evidence="1" id="KW-0812">Transmembrane</keyword>
<feature type="transmembrane region" description="Helical" evidence="1">
    <location>
        <begin position="212"/>
        <end position="232"/>
    </location>
</feature>
<feature type="transmembrane region" description="Helical" evidence="1">
    <location>
        <begin position="742"/>
        <end position="762"/>
    </location>
</feature>
<feature type="transmembrane region" description="Helical" evidence="1">
    <location>
        <begin position="396"/>
        <end position="416"/>
    </location>
</feature>
<evidence type="ECO:0000256" key="1">
    <source>
        <dbReference type="SAM" id="Phobius"/>
    </source>
</evidence>
<comment type="caution">
    <text evidence="2">The sequence shown here is derived from an EMBL/GenBank/DDBJ whole genome shotgun (WGS) entry which is preliminary data.</text>
</comment>
<gene>
    <name evidence="2" type="ORF">TeGR_g4974</name>
</gene>
<feature type="transmembrane region" description="Helical" evidence="1">
    <location>
        <begin position="428"/>
        <end position="445"/>
    </location>
</feature>
<feature type="non-terminal residue" evidence="2">
    <location>
        <position position="852"/>
    </location>
</feature>
<feature type="transmembrane region" description="Helical" evidence="1">
    <location>
        <begin position="253"/>
        <end position="274"/>
    </location>
</feature>
<evidence type="ECO:0000313" key="3">
    <source>
        <dbReference type="Proteomes" id="UP001165060"/>
    </source>
</evidence>